<feature type="domain" description="Release factor glutamine methyltransferase N-terminal" evidence="7">
    <location>
        <begin position="17"/>
        <end position="86"/>
    </location>
</feature>
<comment type="catalytic activity">
    <reaction evidence="4 5">
        <text>L-glutaminyl-[peptide chain release factor] + S-adenosyl-L-methionine = N(5)-methyl-L-glutaminyl-[peptide chain release factor] + S-adenosyl-L-homocysteine + H(+)</text>
        <dbReference type="Rhea" id="RHEA:42896"/>
        <dbReference type="Rhea" id="RHEA-COMP:10271"/>
        <dbReference type="Rhea" id="RHEA-COMP:10272"/>
        <dbReference type="ChEBI" id="CHEBI:15378"/>
        <dbReference type="ChEBI" id="CHEBI:30011"/>
        <dbReference type="ChEBI" id="CHEBI:57856"/>
        <dbReference type="ChEBI" id="CHEBI:59789"/>
        <dbReference type="ChEBI" id="CHEBI:61891"/>
        <dbReference type="EC" id="2.1.1.297"/>
    </reaction>
</comment>
<dbReference type="CDD" id="cd02440">
    <property type="entry name" value="AdoMet_MTases"/>
    <property type="match status" value="1"/>
</dbReference>
<evidence type="ECO:0000259" key="6">
    <source>
        <dbReference type="Pfam" id="PF05175"/>
    </source>
</evidence>
<sequence>MEVVKINIIKENTIQEVLLESYEILKKVNIESYLLDSQLLLGKVLNKDKLFIMINRDFKLNIEQENEFFMLIEIRKNKMPIKYILGECEFMGMDFIVKPGVLIPRPDTEILVEEVIKCVKEKGFTQICDVCTGSGAIGISIAEFIKEARVTLYDISEEALAVAKLNIERFKLSKRINIGQGDLLQIAIKQHKKFDVIVSNPPYIKEEVIPTLMEDVKGYEPFIALCGGEDGLDFYRRITKESEQVLKKGGILAFEIGYDQKELVTGILSKSGFNNIECIKDLSGNDRVIKATIMD</sequence>
<proteinExistence type="inferred from homology"/>
<accession>A0ABS6BQZ1</accession>
<evidence type="ECO:0000313" key="8">
    <source>
        <dbReference type="EMBL" id="MBU3159350.1"/>
    </source>
</evidence>
<dbReference type="Proteomes" id="UP000776252">
    <property type="component" value="Unassembled WGS sequence"/>
</dbReference>
<dbReference type="PROSITE" id="PS00092">
    <property type="entry name" value="N6_MTASE"/>
    <property type="match status" value="1"/>
</dbReference>
<comment type="similarity">
    <text evidence="5">Belongs to the protein N5-glutamine methyltransferase family. PrmC subfamily.</text>
</comment>
<dbReference type="InterPro" id="IPR004556">
    <property type="entry name" value="HemK-like"/>
</dbReference>
<dbReference type="HAMAP" id="MF_02126">
    <property type="entry name" value="RF_methyltr_PrmC"/>
    <property type="match status" value="1"/>
</dbReference>
<protein>
    <recommendedName>
        <fullName evidence="5">Release factor glutamine methyltransferase</fullName>
        <shortName evidence="5">RF MTase</shortName>
        <ecNumber evidence="5">2.1.1.297</ecNumber>
    </recommendedName>
    <alternativeName>
        <fullName evidence="5">N5-glutamine methyltransferase PrmC</fullName>
    </alternativeName>
    <alternativeName>
        <fullName evidence="5">Protein-(glutamine-N5) MTase PrmC</fullName>
    </alternativeName>
    <alternativeName>
        <fullName evidence="5">Protein-glutamine N-methyltransferase PrmC</fullName>
    </alternativeName>
</protein>
<evidence type="ECO:0000313" key="9">
    <source>
        <dbReference type="Proteomes" id="UP000776252"/>
    </source>
</evidence>
<evidence type="ECO:0000256" key="5">
    <source>
        <dbReference type="HAMAP-Rule" id="MF_02126"/>
    </source>
</evidence>
<keyword evidence="3 5" id="KW-0949">S-adenosyl-L-methionine</keyword>
<dbReference type="InterPro" id="IPR007848">
    <property type="entry name" value="Small_mtfrase_dom"/>
</dbReference>
<comment type="function">
    <text evidence="5">Methylates the class 1 translation termination release factors RF1/PrfA and RF2/PrfB on the glutamine residue of the universally conserved GGQ motif.</text>
</comment>
<feature type="binding site" evidence="5">
    <location>
        <position position="200"/>
    </location>
    <ligand>
        <name>S-adenosyl-L-methionine</name>
        <dbReference type="ChEBI" id="CHEBI:59789"/>
    </ligand>
</feature>
<comment type="caution">
    <text evidence="5">Lacks conserved residue(s) required for the propagation of feature annotation.</text>
</comment>
<name>A0ABS6BQZ1_9CLOT</name>
<gene>
    <name evidence="5 8" type="primary">prmC</name>
    <name evidence="8" type="ORF">KPL37_06235</name>
</gene>
<dbReference type="Pfam" id="PF05175">
    <property type="entry name" value="MTS"/>
    <property type="match status" value="1"/>
</dbReference>
<evidence type="ECO:0000256" key="1">
    <source>
        <dbReference type="ARBA" id="ARBA00022603"/>
    </source>
</evidence>
<keyword evidence="2 5" id="KW-0808">Transferase</keyword>
<comment type="caution">
    <text evidence="8">The sequence shown here is derived from an EMBL/GenBank/DDBJ whole genome shotgun (WGS) entry which is preliminary data.</text>
</comment>
<dbReference type="PANTHER" id="PTHR18895">
    <property type="entry name" value="HEMK METHYLTRANSFERASE"/>
    <property type="match status" value="1"/>
</dbReference>
<evidence type="ECO:0000256" key="2">
    <source>
        <dbReference type="ARBA" id="ARBA00022679"/>
    </source>
</evidence>
<dbReference type="GO" id="GO:0102559">
    <property type="term" value="F:peptide chain release factor N(5)-glutamine methyltransferase activity"/>
    <property type="evidence" value="ECO:0007669"/>
    <property type="project" value="UniProtKB-EC"/>
</dbReference>
<feature type="domain" description="Methyltransferase small" evidence="6">
    <location>
        <begin position="116"/>
        <end position="207"/>
    </location>
</feature>
<feature type="binding site" evidence="5">
    <location>
        <begin position="200"/>
        <end position="203"/>
    </location>
    <ligand>
        <name>substrate</name>
    </ligand>
</feature>
<dbReference type="NCBIfam" id="TIGR03534">
    <property type="entry name" value="RF_mod_PrmC"/>
    <property type="match status" value="1"/>
</dbReference>
<keyword evidence="1 5" id="KW-0489">Methyltransferase</keyword>
<dbReference type="NCBIfam" id="TIGR00536">
    <property type="entry name" value="hemK_fam"/>
    <property type="match status" value="1"/>
</dbReference>
<dbReference type="EMBL" id="JAHLDV010000008">
    <property type="protein sequence ID" value="MBU3159350.1"/>
    <property type="molecule type" value="Genomic_DNA"/>
</dbReference>
<reference evidence="8 9" key="1">
    <citation type="submission" date="2021-06" db="EMBL/GenBank/DDBJ databases">
        <title>Clostridia strains as spoilage organisms.</title>
        <authorList>
            <person name="Wambui J."/>
            <person name="Stephan R."/>
            <person name="Stevens M.J.A."/>
        </authorList>
    </citation>
    <scope>NUCLEOTIDE SEQUENCE [LARGE SCALE GENOMIC DNA]</scope>
    <source>
        <strain evidence="8 9">DSM 14204</strain>
    </source>
</reference>
<evidence type="ECO:0000256" key="3">
    <source>
        <dbReference type="ARBA" id="ARBA00022691"/>
    </source>
</evidence>
<organism evidence="8 9">
    <name type="scientific">Clostridium frigoris</name>
    <dbReference type="NCBI Taxonomy" id="205327"/>
    <lineage>
        <taxon>Bacteria</taxon>
        <taxon>Bacillati</taxon>
        <taxon>Bacillota</taxon>
        <taxon>Clostridia</taxon>
        <taxon>Eubacteriales</taxon>
        <taxon>Clostridiaceae</taxon>
        <taxon>Clostridium</taxon>
    </lineage>
</organism>
<dbReference type="InterPro" id="IPR002052">
    <property type="entry name" value="DNA_methylase_N6_adenine_CS"/>
</dbReference>
<keyword evidence="9" id="KW-1185">Reference proteome</keyword>
<dbReference type="Pfam" id="PF17827">
    <property type="entry name" value="PrmC_N"/>
    <property type="match status" value="1"/>
</dbReference>
<dbReference type="PANTHER" id="PTHR18895:SF74">
    <property type="entry name" value="MTRF1L RELEASE FACTOR GLUTAMINE METHYLTRANSFERASE"/>
    <property type="match status" value="1"/>
</dbReference>
<feature type="binding site" evidence="5">
    <location>
        <position position="154"/>
    </location>
    <ligand>
        <name>S-adenosyl-L-methionine</name>
        <dbReference type="ChEBI" id="CHEBI:59789"/>
    </ligand>
</feature>
<dbReference type="GO" id="GO:0032259">
    <property type="term" value="P:methylation"/>
    <property type="evidence" value="ECO:0007669"/>
    <property type="project" value="UniProtKB-KW"/>
</dbReference>
<evidence type="ECO:0000259" key="7">
    <source>
        <dbReference type="Pfam" id="PF17827"/>
    </source>
</evidence>
<dbReference type="InterPro" id="IPR019874">
    <property type="entry name" value="RF_methyltr_PrmC"/>
</dbReference>
<dbReference type="EC" id="2.1.1.297" evidence="5"/>
<dbReference type="InterPro" id="IPR050320">
    <property type="entry name" value="N5-glutamine_MTase"/>
</dbReference>
<dbReference type="InterPro" id="IPR040758">
    <property type="entry name" value="PrmC_N"/>
</dbReference>
<evidence type="ECO:0000256" key="4">
    <source>
        <dbReference type="ARBA" id="ARBA00048391"/>
    </source>
</evidence>